<evidence type="ECO:0000256" key="2">
    <source>
        <dbReference type="ARBA" id="ARBA00022614"/>
    </source>
</evidence>
<dbReference type="eggNOG" id="ENOG502SHV2">
    <property type="taxonomic scope" value="Eukaryota"/>
</dbReference>
<evidence type="ECO:0000256" key="7">
    <source>
        <dbReference type="ARBA" id="ARBA00022840"/>
    </source>
</evidence>
<keyword evidence="7" id="KW-0067">ATP-binding</keyword>
<dbReference type="EMBL" id="KI631110">
    <property type="protein sequence ID" value="EYU30110.1"/>
    <property type="molecule type" value="Genomic_DNA"/>
</dbReference>
<dbReference type="InterPro" id="IPR001611">
    <property type="entry name" value="Leu-rich_rpt"/>
</dbReference>
<dbReference type="Gene3D" id="3.80.10.10">
    <property type="entry name" value="Ribonuclease Inhibitor"/>
    <property type="match status" value="1"/>
</dbReference>
<dbReference type="GO" id="GO:0004672">
    <property type="term" value="F:protein kinase activity"/>
    <property type="evidence" value="ECO:0007669"/>
    <property type="project" value="InterPro"/>
</dbReference>
<dbReference type="PANTHER" id="PTHR48010:SF32">
    <property type="entry name" value="PROTEIN KINASE DOMAIN-CONTAINING PROTEIN"/>
    <property type="match status" value="1"/>
</dbReference>
<name>A0A022QUB3_ERYGU</name>
<reference evidence="12" key="1">
    <citation type="journal article" date="2013" name="Proc. Natl. Acad. Sci. U.S.A.">
        <title>Fine-scale variation in meiotic recombination in Mimulus inferred from population shotgun sequencing.</title>
        <authorList>
            <person name="Hellsten U."/>
            <person name="Wright K.M."/>
            <person name="Jenkins J."/>
            <person name="Shu S."/>
            <person name="Yuan Y."/>
            <person name="Wessler S.R."/>
            <person name="Schmutz J."/>
            <person name="Willis J.H."/>
            <person name="Rokhsar D.S."/>
        </authorList>
    </citation>
    <scope>NUCLEOTIDE SEQUENCE [LARGE SCALE GENOMIC DNA]</scope>
</reference>
<comment type="subcellular location">
    <subcellularLocation>
        <location evidence="1">Membrane</location>
    </subcellularLocation>
</comment>
<dbReference type="Pfam" id="PF08263">
    <property type="entry name" value="LRRNT_2"/>
    <property type="match status" value="1"/>
</dbReference>
<dbReference type="Pfam" id="PF00560">
    <property type="entry name" value="LRR_1"/>
    <property type="match status" value="5"/>
</dbReference>
<dbReference type="GO" id="GO:0016020">
    <property type="term" value="C:membrane"/>
    <property type="evidence" value="ECO:0007669"/>
    <property type="project" value="UniProtKB-SubCell"/>
</dbReference>
<dbReference type="STRING" id="4155.A0A022QUB3"/>
<evidence type="ECO:0000256" key="5">
    <source>
        <dbReference type="ARBA" id="ARBA00022737"/>
    </source>
</evidence>
<keyword evidence="5" id="KW-0677">Repeat</keyword>
<keyword evidence="6" id="KW-0547">Nucleotide-binding</keyword>
<evidence type="ECO:0000259" key="11">
    <source>
        <dbReference type="PROSITE" id="PS50011"/>
    </source>
</evidence>
<dbReference type="InterPro" id="IPR013210">
    <property type="entry name" value="LRR_N_plant-typ"/>
</dbReference>
<keyword evidence="8 10" id="KW-1133">Transmembrane helix</keyword>
<dbReference type="Gene3D" id="1.10.510.10">
    <property type="entry name" value="Transferase(Phosphotransferase) domain 1"/>
    <property type="match status" value="1"/>
</dbReference>
<feature type="transmembrane region" description="Helical" evidence="10">
    <location>
        <begin position="250"/>
        <end position="274"/>
    </location>
</feature>
<dbReference type="InterPro" id="IPR000719">
    <property type="entry name" value="Prot_kinase_dom"/>
</dbReference>
<dbReference type="PANTHER" id="PTHR48010">
    <property type="entry name" value="OS05G0588300 PROTEIN"/>
    <property type="match status" value="1"/>
</dbReference>
<dbReference type="PROSITE" id="PS50011">
    <property type="entry name" value="PROTEIN_KINASE_DOM"/>
    <property type="match status" value="1"/>
</dbReference>
<keyword evidence="4" id="KW-0732">Signal</keyword>
<dbReference type="FunFam" id="3.80.10.10:FF:000234">
    <property type="entry name" value="Probable inactive receptor kinase RLK902"/>
    <property type="match status" value="1"/>
</dbReference>
<dbReference type="GO" id="GO:0005524">
    <property type="term" value="F:ATP binding"/>
    <property type="evidence" value="ECO:0007669"/>
    <property type="project" value="UniProtKB-KW"/>
</dbReference>
<organism evidence="12 13">
    <name type="scientific">Erythranthe guttata</name>
    <name type="common">Yellow monkey flower</name>
    <name type="synonym">Mimulus guttatus</name>
    <dbReference type="NCBI Taxonomy" id="4155"/>
    <lineage>
        <taxon>Eukaryota</taxon>
        <taxon>Viridiplantae</taxon>
        <taxon>Streptophyta</taxon>
        <taxon>Embryophyta</taxon>
        <taxon>Tracheophyta</taxon>
        <taxon>Spermatophyta</taxon>
        <taxon>Magnoliopsida</taxon>
        <taxon>eudicotyledons</taxon>
        <taxon>Gunneridae</taxon>
        <taxon>Pentapetalae</taxon>
        <taxon>asterids</taxon>
        <taxon>lamiids</taxon>
        <taxon>Lamiales</taxon>
        <taxon>Phrymaceae</taxon>
        <taxon>Erythranthe</taxon>
    </lineage>
</organism>
<dbReference type="Gene3D" id="3.30.200.20">
    <property type="entry name" value="Phosphorylase Kinase, domain 1"/>
    <property type="match status" value="1"/>
</dbReference>
<evidence type="ECO:0000256" key="3">
    <source>
        <dbReference type="ARBA" id="ARBA00022692"/>
    </source>
</evidence>
<evidence type="ECO:0000313" key="13">
    <source>
        <dbReference type="Proteomes" id="UP000030748"/>
    </source>
</evidence>
<dbReference type="SUPFAM" id="SSF52058">
    <property type="entry name" value="L domain-like"/>
    <property type="match status" value="1"/>
</dbReference>
<evidence type="ECO:0000256" key="10">
    <source>
        <dbReference type="SAM" id="Phobius"/>
    </source>
</evidence>
<dbReference type="InterPro" id="IPR050994">
    <property type="entry name" value="At_inactive_RLKs"/>
</dbReference>
<evidence type="ECO:0000256" key="1">
    <source>
        <dbReference type="ARBA" id="ARBA00004370"/>
    </source>
</evidence>
<proteinExistence type="predicted"/>
<gene>
    <name evidence="12" type="ORF">MIMGU_mgv1a020518mg</name>
</gene>
<keyword evidence="3 10" id="KW-0812">Transmembrane</keyword>
<sequence length="609" mass="66899">MISRHHLILLVIIFSVTTFLPTTFSNLAADRSALLRLQAAVRGRTLLWNTTSAAAASPCSWEGVTCGGGATNPRVVALRLPGDGLRGRLPPNSVGGLTELRVLSLRRNSLSGEIPSDLSSCTHLQDLHLQGNNFSGEFPASFFTLTNLLRLNLAGNSFSGNISPRFNNLTRLKTLYLENNRFTGPLPNLPNPNHLTNFNVSGNGLTGQIPSDFAIFTPQSFLQTSLCGHPLASCSSNNGGGGGSSLSTGAIAGITIASTLVLLSIILITTFVISRRKRNIRTRKILPHILERSSPTPCSPVKPKIEINNHSVYYDEKRTSDDGLVLFGEDQVENFSLQDLLSAYAEAMGKGTVGSTYKAYFDSGVEVIVKRLKNVRVSEEEFIVKIEEVGLFDHENLEPVRGYFYGRDEKLLLYEPKTNGSLSELLHGNNKRQLSWENRAKIALGVARGIEYLHSVGPTTAHGNLKSSNVFLTENYEALVSEFCLTHLVSPLGNLNGYRAPEVADTRDVSRQADVYSFGILLLEILTGKEPDKVLTEEGIELPNWVRSVDREKWSVEVLDSSSDLVGFENFEERKLVKLLKLAMSCTDQLPDERPSIEEVARRIEKICG</sequence>
<dbReference type="InterPro" id="IPR001245">
    <property type="entry name" value="Ser-Thr/Tyr_kinase_cat_dom"/>
</dbReference>
<dbReference type="Proteomes" id="UP000030748">
    <property type="component" value="Unassembled WGS sequence"/>
</dbReference>
<evidence type="ECO:0000256" key="4">
    <source>
        <dbReference type="ARBA" id="ARBA00022729"/>
    </source>
</evidence>
<dbReference type="SUPFAM" id="SSF56112">
    <property type="entry name" value="Protein kinase-like (PK-like)"/>
    <property type="match status" value="1"/>
</dbReference>
<feature type="domain" description="Protein kinase" evidence="11">
    <location>
        <begin position="342"/>
        <end position="607"/>
    </location>
</feature>
<keyword evidence="9 10" id="KW-0472">Membrane</keyword>
<evidence type="ECO:0000256" key="6">
    <source>
        <dbReference type="ARBA" id="ARBA00022741"/>
    </source>
</evidence>
<keyword evidence="13" id="KW-1185">Reference proteome</keyword>
<accession>A0A022QUB3</accession>
<evidence type="ECO:0000256" key="9">
    <source>
        <dbReference type="ARBA" id="ARBA00023136"/>
    </source>
</evidence>
<evidence type="ECO:0000313" key="12">
    <source>
        <dbReference type="EMBL" id="EYU30110.1"/>
    </source>
</evidence>
<protein>
    <recommendedName>
        <fullName evidence="11">Protein kinase domain-containing protein</fullName>
    </recommendedName>
</protein>
<dbReference type="PhylomeDB" id="A0A022QUB3"/>
<dbReference type="Pfam" id="PF07714">
    <property type="entry name" value="PK_Tyr_Ser-Thr"/>
    <property type="match status" value="1"/>
</dbReference>
<keyword evidence="2" id="KW-0433">Leucine-rich repeat</keyword>
<dbReference type="AlphaFoldDB" id="A0A022QUB3"/>
<evidence type="ECO:0000256" key="8">
    <source>
        <dbReference type="ARBA" id="ARBA00022989"/>
    </source>
</evidence>
<dbReference type="InterPro" id="IPR011009">
    <property type="entry name" value="Kinase-like_dom_sf"/>
</dbReference>
<dbReference type="InterPro" id="IPR032675">
    <property type="entry name" value="LRR_dom_sf"/>
</dbReference>